<reference evidence="4" key="1">
    <citation type="journal article" date="2014" name="Int. J. Syst. Evol. Microbiol.">
        <title>Complete genome sequence of Corynebacterium casei LMG S-19264T (=DSM 44701T), isolated from a smear-ripened cheese.</title>
        <authorList>
            <consortium name="US DOE Joint Genome Institute (JGI-PGF)"/>
            <person name="Walter F."/>
            <person name="Albersmeier A."/>
            <person name="Kalinowski J."/>
            <person name="Ruckert C."/>
        </authorList>
    </citation>
    <scope>NUCLEOTIDE SEQUENCE</scope>
    <source>
        <strain evidence="4">CGMCC 4.3508</strain>
    </source>
</reference>
<dbReference type="Pfam" id="PF20275">
    <property type="entry name" value="CTD10"/>
    <property type="match status" value="1"/>
</dbReference>
<dbReference type="AlphaFoldDB" id="A0A917RTX4"/>
<dbReference type="Proteomes" id="UP000638263">
    <property type="component" value="Unassembled WGS sequence"/>
</dbReference>
<protein>
    <recommendedName>
        <fullName evidence="6">DUF2326 domain-containing protein</fullName>
    </recommendedName>
</protein>
<dbReference type="InterPro" id="IPR046919">
    <property type="entry name" value="ABC-3C_CTD10"/>
</dbReference>
<evidence type="ECO:0000313" key="5">
    <source>
        <dbReference type="Proteomes" id="UP000638263"/>
    </source>
</evidence>
<evidence type="ECO:0000313" key="4">
    <source>
        <dbReference type="EMBL" id="GGL27134.1"/>
    </source>
</evidence>
<evidence type="ECO:0008006" key="6">
    <source>
        <dbReference type="Google" id="ProtNLM"/>
    </source>
</evidence>
<reference evidence="4" key="2">
    <citation type="submission" date="2020-09" db="EMBL/GenBank/DDBJ databases">
        <authorList>
            <person name="Sun Q."/>
            <person name="Zhou Y."/>
        </authorList>
    </citation>
    <scope>NUCLEOTIDE SEQUENCE</scope>
    <source>
        <strain evidence="4">CGMCC 4.3508</strain>
    </source>
</reference>
<dbReference type="InterPro" id="IPR018760">
    <property type="entry name" value="DUF2326"/>
</dbReference>
<proteinExistence type="predicted"/>
<feature type="domain" description="ABC-three component systems C-terminal" evidence="3">
    <location>
        <begin position="43"/>
        <end position="169"/>
    </location>
</feature>
<accession>A0A917RTX4</accession>
<feature type="coiled-coil region" evidence="1">
    <location>
        <begin position="141"/>
        <end position="185"/>
    </location>
</feature>
<keyword evidence="5" id="KW-1185">Reference proteome</keyword>
<evidence type="ECO:0000256" key="1">
    <source>
        <dbReference type="SAM" id="Coils"/>
    </source>
</evidence>
<dbReference type="Pfam" id="PF10088">
    <property type="entry name" value="DUF2326"/>
    <property type="match status" value="1"/>
</dbReference>
<organism evidence="4 5">
    <name type="scientific">Nocardia jinanensis</name>
    <dbReference type="NCBI Taxonomy" id="382504"/>
    <lineage>
        <taxon>Bacteria</taxon>
        <taxon>Bacillati</taxon>
        <taxon>Actinomycetota</taxon>
        <taxon>Actinomycetes</taxon>
        <taxon>Mycobacteriales</taxon>
        <taxon>Nocardiaceae</taxon>
        <taxon>Nocardia</taxon>
    </lineage>
</organism>
<gene>
    <name evidence="4" type="ORF">GCM10011588_47350</name>
</gene>
<comment type="caution">
    <text evidence="4">The sequence shown here is derived from an EMBL/GenBank/DDBJ whole genome shotgun (WGS) entry which is preliminary data.</text>
</comment>
<evidence type="ECO:0000259" key="2">
    <source>
        <dbReference type="Pfam" id="PF10088"/>
    </source>
</evidence>
<evidence type="ECO:0000259" key="3">
    <source>
        <dbReference type="Pfam" id="PF20275"/>
    </source>
</evidence>
<keyword evidence="1" id="KW-0175">Coiled coil</keyword>
<name>A0A917RTX4_9NOCA</name>
<sequence>MNEIESQIAEFRVVPEYERLQTRADEIDNQIRKMRNEDVVDRRNLLDLESAAAEVSDPDINYLSTVYESLGVSLPAAVVRRYDEVRDFHTSVVRNRRAYLEQETTAIRARLNAREAERVQLGEEQARLMRTLNEGGALDALTAMQQSLAGERAELESLRNRFKAASTLEASASEIKAERARVENQMRADLLERDRIIDEISVRFRNYALRLYGPGRSAYLVIEPTSSYLRLAPHIDSKDSRGIGNMVMFCFDLTVAVTAYRGHRGPDFLVHDSHLFDGVDERQVGRALELAREVTEEEGMQYVATLNSDDLAKTDAAGFRLEDSVIPPHLTDEYENGGLFGFRFT</sequence>
<dbReference type="EMBL" id="BMMH01000010">
    <property type="protein sequence ID" value="GGL27134.1"/>
    <property type="molecule type" value="Genomic_DNA"/>
</dbReference>
<feature type="domain" description="DUF2326" evidence="2">
    <location>
        <begin position="210"/>
        <end position="344"/>
    </location>
</feature>